<keyword evidence="1" id="KW-0812">Transmembrane</keyword>
<evidence type="ECO:0000313" key="3">
    <source>
        <dbReference type="Proteomes" id="UP000448943"/>
    </source>
</evidence>
<protein>
    <submittedName>
        <fullName evidence="2">Uncharacterized protein</fullName>
    </submittedName>
</protein>
<keyword evidence="3" id="KW-1185">Reference proteome</keyword>
<dbReference type="EMBL" id="SIJB01000029">
    <property type="protein sequence ID" value="NBI30102.1"/>
    <property type="molecule type" value="Genomic_DNA"/>
</dbReference>
<keyword evidence="1" id="KW-1133">Transmembrane helix</keyword>
<dbReference type="Proteomes" id="UP000448943">
    <property type="component" value="Unassembled WGS sequence"/>
</dbReference>
<reference evidence="2 3" key="1">
    <citation type="submission" date="2019-01" db="EMBL/GenBank/DDBJ databases">
        <title>Chengkuizengella sp. nov., isolated from deep-sea sediment of East Pacific Ocean.</title>
        <authorList>
            <person name="Yang J."/>
            <person name="Lai Q."/>
            <person name="Shao Z."/>
        </authorList>
    </citation>
    <scope>NUCLEOTIDE SEQUENCE [LARGE SCALE GENOMIC DNA]</scope>
    <source>
        <strain evidence="2 3">YPA3-1-1</strain>
    </source>
</reference>
<gene>
    <name evidence="2" type="ORF">ERL59_14215</name>
</gene>
<feature type="transmembrane region" description="Helical" evidence="1">
    <location>
        <begin position="6"/>
        <end position="24"/>
    </location>
</feature>
<keyword evidence="1" id="KW-0472">Membrane</keyword>
<organism evidence="2 3">
    <name type="scientific">Chengkuizengella marina</name>
    <dbReference type="NCBI Taxonomy" id="2507566"/>
    <lineage>
        <taxon>Bacteria</taxon>
        <taxon>Bacillati</taxon>
        <taxon>Bacillota</taxon>
        <taxon>Bacilli</taxon>
        <taxon>Bacillales</taxon>
        <taxon>Paenibacillaceae</taxon>
        <taxon>Chengkuizengella</taxon>
    </lineage>
</organism>
<dbReference type="RefSeq" id="WP_160646908.1">
    <property type="nucleotide sequence ID" value="NZ_SIJB01000029.1"/>
</dbReference>
<sequence>MKKVYISIISLLALYILFSKLYLIDDFYKTNKNMMMFFRKEGIIFLEVNKLKNELKSSFMEKV</sequence>
<evidence type="ECO:0000256" key="1">
    <source>
        <dbReference type="SAM" id="Phobius"/>
    </source>
</evidence>
<proteinExistence type="predicted"/>
<accession>A0A6N9Q5K8</accession>
<evidence type="ECO:0000313" key="2">
    <source>
        <dbReference type="EMBL" id="NBI30102.1"/>
    </source>
</evidence>
<dbReference type="AlphaFoldDB" id="A0A6N9Q5K8"/>
<comment type="caution">
    <text evidence="2">The sequence shown here is derived from an EMBL/GenBank/DDBJ whole genome shotgun (WGS) entry which is preliminary data.</text>
</comment>
<name>A0A6N9Q5K8_9BACL</name>